<evidence type="ECO:0000313" key="2">
    <source>
        <dbReference type="EMBL" id="MBC2593487.1"/>
    </source>
</evidence>
<dbReference type="Proteomes" id="UP000546464">
    <property type="component" value="Unassembled WGS sequence"/>
</dbReference>
<reference evidence="2 3" key="1">
    <citation type="submission" date="2020-07" db="EMBL/GenBank/DDBJ databases">
        <authorList>
            <person name="Feng X."/>
        </authorList>
    </citation>
    <scope>NUCLEOTIDE SEQUENCE [LARGE SCALE GENOMIC DNA]</scope>
    <source>
        <strain evidence="2 3">JCM31066</strain>
    </source>
</reference>
<name>A0A842HD20_9BACT</name>
<proteinExistence type="predicted"/>
<dbReference type="AlphaFoldDB" id="A0A842HD20"/>
<dbReference type="CDD" id="cd15482">
    <property type="entry name" value="Sialidase_non-viral"/>
    <property type="match status" value="1"/>
</dbReference>
<dbReference type="SUPFAM" id="SSF50939">
    <property type="entry name" value="Sialidases"/>
    <property type="match status" value="1"/>
</dbReference>
<feature type="domain" description="Sialidase" evidence="1">
    <location>
        <begin position="124"/>
        <end position="389"/>
    </location>
</feature>
<dbReference type="Gene3D" id="2.120.10.10">
    <property type="match status" value="1"/>
</dbReference>
<dbReference type="InterPro" id="IPR011040">
    <property type="entry name" value="Sialidase"/>
</dbReference>
<organism evidence="2 3">
    <name type="scientific">Ruficoccus amylovorans</name>
    <dbReference type="NCBI Taxonomy" id="1804625"/>
    <lineage>
        <taxon>Bacteria</taxon>
        <taxon>Pseudomonadati</taxon>
        <taxon>Verrucomicrobiota</taxon>
        <taxon>Opitutia</taxon>
        <taxon>Puniceicoccales</taxon>
        <taxon>Cerasicoccaceae</taxon>
        <taxon>Ruficoccus</taxon>
    </lineage>
</organism>
<accession>A0A842HD20</accession>
<dbReference type="RefSeq" id="WP_185674489.1">
    <property type="nucleotide sequence ID" value="NZ_JACHVB010000013.1"/>
</dbReference>
<comment type="caution">
    <text evidence="2">The sequence shown here is derived from an EMBL/GenBank/DDBJ whole genome shotgun (WGS) entry which is preliminary data.</text>
</comment>
<sequence>MSDLSSNYRPASAHSIHCLDTVEIAGEKFSTAVLPEGLRLEKELGVILAGNLTARRICLDDFVCHPRSIITPGGDYLLMHPAGPMHYVWAGRGKMANRMYQYRSSDGGCSWTPGAVAWEVPYSMHAAVPFVPRGSSRIYAFGTEPVVEFHDGTENAPIGYRFSDDDGRTWSPAQIIRPQNDPDFCGMSAMRMCETRSGAWLVGAHASHWTADEAGEHVVTHQYLLRSTDQGKTWTVLPAARPNGWQCPGTCRMDEARPILLPDGQILLMARTPEGRLWQSRSDDDGLTWSAFEPTPLVHLDAPPMLFMLADGKTLVAFFHNKRRPADGGAHIFAHEARVELWCALSTDGSRTWSEPRLVAVNACEPAVLNGWGGVTPMVSYADLLVNGDQLELFIDHQMRQVIHVRLTRQDLDRLPARSDLVDTQP</sequence>
<protein>
    <submittedName>
        <fullName evidence="2">Exo-alpha-sialidase</fullName>
    </submittedName>
</protein>
<dbReference type="PANTHER" id="PTHR43752:SF2">
    <property type="entry name" value="BNR_ASP-BOX REPEAT FAMILY PROTEIN"/>
    <property type="match status" value="1"/>
</dbReference>
<gene>
    <name evidence="2" type="ORF">H5P28_04355</name>
</gene>
<dbReference type="EMBL" id="JACHVB010000013">
    <property type="protein sequence ID" value="MBC2593487.1"/>
    <property type="molecule type" value="Genomic_DNA"/>
</dbReference>
<evidence type="ECO:0000259" key="1">
    <source>
        <dbReference type="Pfam" id="PF13088"/>
    </source>
</evidence>
<keyword evidence="3" id="KW-1185">Reference proteome</keyword>
<evidence type="ECO:0000313" key="3">
    <source>
        <dbReference type="Proteomes" id="UP000546464"/>
    </source>
</evidence>
<dbReference type="Pfam" id="PF13088">
    <property type="entry name" value="BNR_2"/>
    <property type="match status" value="1"/>
</dbReference>
<dbReference type="PANTHER" id="PTHR43752">
    <property type="entry name" value="BNR/ASP-BOX REPEAT FAMILY PROTEIN"/>
    <property type="match status" value="1"/>
</dbReference>
<dbReference type="InterPro" id="IPR036278">
    <property type="entry name" value="Sialidase_sf"/>
</dbReference>